<sequence>MLDRVTRLGLLALYQSTLVVGILALPFALLASRLGVTLPVGRLVEGATDAYEATA</sequence>
<gene>
    <name evidence="2" type="ORF">SAMN04487945_0557</name>
</gene>
<keyword evidence="1" id="KW-1133">Transmembrane helix</keyword>
<accession>A0A1I0N4C7</accession>
<keyword evidence="1" id="KW-0472">Membrane</keyword>
<proteinExistence type="predicted"/>
<feature type="transmembrane region" description="Helical" evidence="1">
    <location>
        <begin position="12"/>
        <end position="32"/>
    </location>
</feature>
<dbReference type="STRING" id="355548.SAMN04487945_0557"/>
<dbReference type="RefSeq" id="WP_177170761.1">
    <property type="nucleotide sequence ID" value="NZ_FOJA01000001.1"/>
</dbReference>
<dbReference type="AlphaFoldDB" id="A0A1I0N4C7"/>
<reference evidence="2 3" key="1">
    <citation type="submission" date="2016-10" db="EMBL/GenBank/DDBJ databases">
        <authorList>
            <person name="de Groot N.N."/>
        </authorList>
    </citation>
    <scope>NUCLEOTIDE SEQUENCE [LARGE SCALE GENOMIC DNA]</scope>
    <source>
        <strain evidence="2 3">CGMCC 1.5337</strain>
    </source>
</reference>
<protein>
    <submittedName>
        <fullName evidence="2">Uncharacterized protein</fullName>
    </submittedName>
</protein>
<evidence type="ECO:0000256" key="1">
    <source>
        <dbReference type="SAM" id="Phobius"/>
    </source>
</evidence>
<name>A0A1I0N4C7_9EURY</name>
<keyword evidence="1" id="KW-0812">Transmembrane</keyword>
<organism evidence="2 3">
    <name type="scientific">Halobacterium jilantaiense</name>
    <dbReference type="NCBI Taxonomy" id="355548"/>
    <lineage>
        <taxon>Archaea</taxon>
        <taxon>Methanobacteriati</taxon>
        <taxon>Methanobacteriota</taxon>
        <taxon>Stenosarchaea group</taxon>
        <taxon>Halobacteria</taxon>
        <taxon>Halobacteriales</taxon>
        <taxon>Halobacteriaceae</taxon>
        <taxon>Halobacterium</taxon>
    </lineage>
</organism>
<keyword evidence="3" id="KW-1185">Reference proteome</keyword>
<evidence type="ECO:0000313" key="2">
    <source>
        <dbReference type="EMBL" id="SEV95218.1"/>
    </source>
</evidence>
<dbReference type="EMBL" id="FOJA01000001">
    <property type="protein sequence ID" value="SEV95218.1"/>
    <property type="molecule type" value="Genomic_DNA"/>
</dbReference>
<dbReference type="Proteomes" id="UP000198518">
    <property type="component" value="Unassembled WGS sequence"/>
</dbReference>
<dbReference type="OrthoDB" id="166747at2157"/>
<evidence type="ECO:0000313" key="3">
    <source>
        <dbReference type="Proteomes" id="UP000198518"/>
    </source>
</evidence>